<dbReference type="SUPFAM" id="SSF52540">
    <property type="entry name" value="P-loop containing nucleoside triphosphate hydrolases"/>
    <property type="match status" value="1"/>
</dbReference>
<gene>
    <name evidence="2" type="ORF">LKGCFIDI_00012</name>
</gene>
<dbReference type="EMBL" id="MT631356">
    <property type="protein sequence ID" value="QNO48610.1"/>
    <property type="molecule type" value="Genomic_DNA"/>
</dbReference>
<name>A0A7G9YKS6_9EURY</name>
<sequence length="429" mass="49915">MKEIIKRWNPWWLHGKVPESKTRIARPETLGGIAKLLNIKEIIGITGVRRCGKSTVLYQLIDHLIEDGINPINILYFNLDEPFEDKSISILNHIFENYIEINNPAGQKYIFLDEIQNIENWETWLKKYYDLYDTDIKFVITGSNSTMLSDKLSRLLTGRIISKTVYPLSFTEYLGFVEFELNDADVQRSEVIHHFLNYLNRGGFPEVVLEDDADINLMRLNGYFDSILLRDIVVSKKIRESSKLIDLANYSLTNISALSSYMKMSKAIGLSVSSIKEYLLYLEQAYLIYQLNFFSYSLKTSLAIQKPRKIYCIDNGLRNAASFKFSSDEGKLAENSVFVELKRRNFDVHYWKGKREVDFVVKRRDNMLMGINVTYTDVTDEREIKALLEFKENFGKRVSELILLTRDVDKSDRGITYIPIWKWLLGSGE</sequence>
<dbReference type="SMART" id="SM00382">
    <property type="entry name" value="AAA"/>
    <property type="match status" value="1"/>
</dbReference>
<dbReference type="InterPro" id="IPR027417">
    <property type="entry name" value="P-loop_NTPase"/>
</dbReference>
<dbReference type="PANTHER" id="PTHR33295:SF8">
    <property type="entry name" value="AAA+ ATPASE DOMAIN-CONTAINING PROTEIN"/>
    <property type="match status" value="1"/>
</dbReference>
<evidence type="ECO:0000313" key="2">
    <source>
        <dbReference type="EMBL" id="QNO48610.1"/>
    </source>
</evidence>
<reference evidence="2" key="1">
    <citation type="submission" date="2020-06" db="EMBL/GenBank/DDBJ databases">
        <title>Unique genomic features of the anaerobic methanotrophic archaea.</title>
        <authorList>
            <person name="Chadwick G.L."/>
            <person name="Skennerton C.T."/>
            <person name="Laso-Perez R."/>
            <person name="Leu A.O."/>
            <person name="Speth D.R."/>
            <person name="Yu H."/>
            <person name="Morgan-Lang C."/>
            <person name="Hatzenpichler R."/>
            <person name="Goudeau D."/>
            <person name="Malmstrom R."/>
            <person name="Brazelton W.J."/>
            <person name="Woyke T."/>
            <person name="Hallam S.J."/>
            <person name="Tyson G.W."/>
            <person name="Wegener G."/>
            <person name="Boetius A."/>
            <person name="Orphan V."/>
        </authorList>
    </citation>
    <scope>NUCLEOTIDE SEQUENCE</scope>
</reference>
<dbReference type="InterPro" id="IPR003593">
    <property type="entry name" value="AAA+_ATPase"/>
</dbReference>
<organism evidence="2">
    <name type="scientific">Candidatus Methanogaster sp. ANME-2c ERB4</name>
    <dbReference type="NCBI Taxonomy" id="2759911"/>
    <lineage>
        <taxon>Archaea</taxon>
        <taxon>Methanobacteriati</taxon>
        <taxon>Methanobacteriota</taxon>
        <taxon>Stenosarchaea group</taxon>
        <taxon>Methanomicrobia</taxon>
        <taxon>Methanosarcinales</taxon>
        <taxon>ANME-2 cluster</taxon>
        <taxon>Candidatus Methanogasteraceae</taxon>
        <taxon>Candidatus Methanogaster</taxon>
    </lineage>
</organism>
<dbReference type="Gene3D" id="3.40.50.300">
    <property type="entry name" value="P-loop containing nucleotide triphosphate hydrolases"/>
    <property type="match status" value="1"/>
</dbReference>
<proteinExistence type="predicted"/>
<dbReference type="InterPro" id="IPR041682">
    <property type="entry name" value="AAA_14"/>
</dbReference>
<dbReference type="Pfam" id="PF13173">
    <property type="entry name" value="AAA_14"/>
    <property type="match status" value="1"/>
</dbReference>
<protein>
    <recommendedName>
        <fullName evidence="1">AAA+ ATPase domain-containing protein</fullName>
    </recommendedName>
</protein>
<evidence type="ECO:0000259" key="1">
    <source>
        <dbReference type="SMART" id="SM00382"/>
    </source>
</evidence>
<accession>A0A7G9YKS6</accession>
<dbReference type="Pfam" id="PF13635">
    <property type="entry name" value="DUF4143"/>
    <property type="match status" value="1"/>
</dbReference>
<dbReference type="AlphaFoldDB" id="A0A7G9YKS6"/>
<dbReference type="PANTHER" id="PTHR33295">
    <property type="entry name" value="ATPASE"/>
    <property type="match status" value="1"/>
</dbReference>
<dbReference type="InterPro" id="IPR025420">
    <property type="entry name" value="DUF4143"/>
</dbReference>
<feature type="domain" description="AAA+ ATPase" evidence="1">
    <location>
        <begin position="39"/>
        <end position="170"/>
    </location>
</feature>